<comment type="function">
    <text evidence="5">Required for the activity of the bacterial periplasmic transport system of putrescine.</text>
</comment>
<organism evidence="8 9">
    <name type="scientific">Ignatzschineria indica</name>
    <dbReference type="NCBI Taxonomy" id="472583"/>
    <lineage>
        <taxon>Bacteria</taxon>
        <taxon>Pseudomonadati</taxon>
        <taxon>Pseudomonadota</taxon>
        <taxon>Gammaproteobacteria</taxon>
        <taxon>Cardiobacteriales</taxon>
        <taxon>Ignatzschineriaceae</taxon>
        <taxon>Ignatzschineria</taxon>
    </lineage>
</organism>
<dbReference type="PRINTS" id="PR00909">
    <property type="entry name" value="SPERMDNBNDNG"/>
</dbReference>
<dbReference type="InterPro" id="IPR006059">
    <property type="entry name" value="SBP"/>
</dbReference>
<feature type="chain" id="PRO_5015577008" description="Putrescine-binding periplasmic protein" evidence="7">
    <location>
        <begin position="28"/>
        <end position="366"/>
    </location>
</feature>
<keyword evidence="2 5" id="KW-0813">Transport</keyword>
<comment type="subcellular location">
    <subcellularLocation>
        <location evidence="1 5">Periplasm</location>
    </subcellularLocation>
</comment>
<comment type="similarity">
    <text evidence="5">Belongs to the bacterial solute-binding protein PotD/PotF family.</text>
</comment>
<keyword evidence="4 5" id="KW-0574">Periplasm</keyword>
<dbReference type="PANTHER" id="PTHR30222:SF12">
    <property type="entry name" value="NORSPERMIDINE SENSOR"/>
    <property type="match status" value="1"/>
</dbReference>
<dbReference type="CDD" id="cd13659">
    <property type="entry name" value="PBP2_PotF"/>
    <property type="match status" value="1"/>
</dbReference>
<accession>A0A2U2ANF5</accession>
<keyword evidence="9" id="KW-1185">Reference proteome</keyword>
<evidence type="ECO:0000256" key="7">
    <source>
        <dbReference type="SAM" id="SignalP"/>
    </source>
</evidence>
<evidence type="ECO:0000256" key="4">
    <source>
        <dbReference type="ARBA" id="ARBA00022764"/>
    </source>
</evidence>
<evidence type="ECO:0000256" key="5">
    <source>
        <dbReference type="PIRNR" id="PIRNR019574"/>
    </source>
</evidence>
<dbReference type="EMBL" id="QEWR01000002">
    <property type="protein sequence ID" value="PWD84743.1"/>
    <property type="molecule type" value="Genomic_DNA"/>
</dbReference>
<dbReference type="GO" id="GO:0042597">
    <property type="term" value="C:periplasmic space"/>
    <property type="evidence" value="ECO:0007669"/>
    <property type="project" value="UniProtKB-SubCell"/>
</dbReference>
<protein>
    <recommendedName>
        <fullName evidence="5">Putrescine-binding periplasmic protein</fullName>
    </recommendedName>
</protein>
<name>A0A2U2ANF5_9GAMM</name>
<evidence type="ECO:0000313" key="9">
    <source>
        <dbReference type="Proteomes" id="UP000244948"/>
    </source>
</evidence>
<dbReference type="AlphaFoldDB" id="A0A2U2ANF5"/>
<evidence type="ECO:0000313" key="8">
    <source>
        <dbReference type="EMBL" id="PWD84743.1"/>
    </source>
</evidence>
<evidence type="ECO:0000256" key="3">
    <source>
        <dbReference type="ARBA" id="ARBA00022729"/>
    </source>
</evidence>
<keyword evidence="3 7" id="KW-0732">Signal</keyword>
<dbReference type="Pfam" id="PF13416">
    <property type="entry name" value="SBP_bac_8"/>
    <property type="match status" value="1"/>
</dbReference>
<sequence>MNKVMKKLKLATLLSLGFLFGSHTVNAQEVRVYNWTDYIDPELITEFTDKTGIKVIYDTFDSNEVLLAKTLTGNSGYDIVVPSDYTLIYMVQADAVQKIDRDKLKNIDNIWPFVEERLDELPGAIEYSVPYMWGTTGIAYNVNKVKELVPDAPLDSMELLFNPEYASKLASCGIYIVDSPSEFYPMVMRYLGLPAESTSDEDLAKANEVLQAIRPYITKFHSSEYINAMANGDACLSLGWSGDLYLAKARAKEANAGVEIEYFIPKEGGLLWFDQLAILKDAKNVDEAYAFIDYLLDAKVNARAADYVEYATSNEAAFEFVDQDLLNDPTLYPSKEQLELLNVKQPYTQREQKKLMRDWLRIKAQR</sequence>
<feature type="binding site" evidence="6">
    <location>
        <position position="85"/>
    </location>
    <ligand>
        <name>spermidine</name>
        <dbReference type="ChEBI" id="CHEBI:57834"/>
    </ligand>
</feature>
<gene>
    <name evidence="8" type="ORF">DC082_04240</name>
</gene>
<dbReference type="SUPFAM" id="SSF53850">
    <property type="entry name" value="Periplasmic binding protein-like II"/>
    <property type="match status" value="1"/>
</dbReference>
<reference evidence="8 9" key="1">
    <citation type="journal article" date="2018" name="Genome Announc.">
        <title>Ignatzschineria cameli sp. nov., isolated from necrotic foot tissue of dromedaries (Camelus dromedarius) and associated maggots (Wohlfahrtia species) in Dubai.</title>
        <authorList>
            <person name="Tsang C.C."/>
            <person name="Tang J.Y."/>
            <person name="Fong J.Y."/>
            <person name="Kinne J."/>
            <person name="Lee H.H."/>
            <person name="Joseph M."/>
            <person name="Jose S."/>
            <person name="Schuster R.K."/>
            <person name="Tang Y."/>
            <person name="Sivakumar S."/>
            <person name="Chen J.H."/>
            <person name="Teng J.L."/>
            <person name="Lau S.K."/>
            <person name="Wernery U."/>
            <person name="Woo P.C."/>
        </authorList>
    </citation>
    <scope>NUCLEOTIDE SEQUENCE [LARGE SCALE GENOMIC DNA]</scope>
    <source>
        <strain evidence="8 9">KCTC 22643</strain>
    </source>
</reference>
<evidence type="ECO:0000256" key="2">
    <source>
        <dbReference type="ARBA" id="ARBA00022448"/>
    </source>
</evidence>
<dbReference type="PANTHER" id="PTHR30222">
    <property type="entry name" value="SPERMIDINE/PUTRESCINE-BINDING PERIPLASMIC PROTEIN"/>
    <property type="match status" value="1"/>
</dbReference>
<feature type="signal peptide" evidence="7">
    <location>
        <begin position="1"/>
        <end position="27"/>
    </location>
</feature>
<proteinExistence type="inferred from homology"/>
<dbReference type="InterPro" id="IPR001188">
    <property type="entry name" value="Sperm_putr-bd"/>
</dbReference>
<dbReference type="Gene3D" id="3.40.190.10">
    <property type="entry name" value="Periplasmic binding protein-like II"/>
    <property type="match status" value="2"/>
</dbReference>
<dbReference type="PIRSF" id="PIRSF019574">
    <property type="entry name" value="Periplasmic_polyamine_BP"/>
    <property type="match status" value="1"/>
</dbReference>
<comment type="caution">
    <text evidence="8">The sequence shown here is derived from an EMBL/GenBank/DDBJ whole genome shotgun (WGS) entry which is preliminary data.</text>
</comment>
<dbReference type="Proteomes" id="UP000244948">
    <property type="component" value="Unassembled WGS sequence"/>
</dbReference>
<dbReference type="GO" id="GO:0019808">
    <property type="term" value="F:polyamine binding"/>
    <property type="evidence" value="ECO:0007669"/>
    <property type="project" value="InterPro"/>
</dbReference>
<evidence type="ECO:0000256" key="1">
    <source>
        <dbReference type="ARBA" id="ARBA00004418"/>
    </source>
</evidence>
<evidence type="ECO:0000256" key="6">
    <source>
        <dbReference type="PIRSR" id="PIRSR019574-1"/>
    </source>
</evidence>
<dbReference type="GO" id="GO:0015846">
    <property type="term" value="P:polyamine transport"/>
    <property type="evidence" value="ECO:0007669"/>
    <property type="project" value="InterPro"/>
</dbReference>